<accession>A0A8R1ESH1</accession>
<dbReference type="AlphaFoldDB" id="A0A8R1ESH1"/>
<proteinExistence type="predicted"/>
<reference evidence="2" key="1">
    <citation type="submission" date="2010-08" db="EMBL/GenBank/DDBJ databases">
        <authorList>
            <consortium name="Caenorhabditis japonica Sequencing Consortium"/>
            <person name="Wilson R.K."/>
        </authorList>
    </citation>
    <scope>NUCLEOTIDE SEQUENCE [LARGE SCALE GENOMIC DNA]</scope>
    <source>
        <strain evidence="2">DF5081</strain>
    </source>
</reference>
<organism evidence="1 2">
    <name type="scientific">Caenorhabditis japonica</name>
    <dbReference type="NCBI Taxonomy" id="281687"/>
    <lineage>
        <taxon>Eukaryota</taxon>
        <taxon>Metazoa</taxon>
        <taxon>Ecdysozoa</taxon>
        <taxon>Nematoda</taxon>
        <taxon>Chromadorea</taxon>
        <taxon>Rhabditida</taxon>
        <taxon>Rhabditina</taxon>
        <taxon>Rhabditomorpha</taxon>
        <taxon>Rhabditoidea</taxon>
        <taxon>Rhabditidae</taxon>
        <taxon>Peloderinae</taxon>
        <taxon>Caenorhabditis</taxon>
    </lineage>
</organism>
<dbReference type="EnsemblMetazoa" id="CJA41042.1">
    <property type="protein sequence ID" value="CJA41042.1"/>
    <property type="gene ID" value="WBGene00216890"/>
</dbReference>
<dbReference type="Proteomes" id="UP000005237">
    <property type="component" value="Unassembled WGS sequence"/>
</dbReference>
<keyword evidence="2" id="KW-1185">Reference proteome</keyword>
<sequence>MDCGRAAMITKRAKKCAQLRDAEMKEPPARNPTPYVSTIHTLSRLTHSSSASTGITWSTRHAAAQRNRSSLCSFVRVFRSGKY</sequence>
<evidence type="ECO:0000313" key="1">
    <source>
        <dbReference type="EnsemblMetazoa" id="CJA41042.1"/>
    </source>
</evidence>
<protein>
    <submittedName>
        <fullName evidence="1">Uncharacterized protein</fullName>
    </submittedName>
</protein>
<evidence type="ECO:0000313" key="2">
    <source>
        <dbReference type="Proteomes" id="UP000005237"/>
    </source>
</evidence>
<name>A0A8R1ESH1_CAEJA</name>
<reference evidence="1" key="2">
    <citation type="submission" date="2022-06" db="UniProtKB">
        <authorList>
            <consortium name="EnsemblMetazoa"/>
        </authorList>
    </citation>
    <scope>IDENTIFICATION</scope>
    <source>
        <strain evidence="1">DF5081</strain>
    </source>
</reference>